<keyword evidence="2" id="KW-1185">Reference proteome</keyword>
<protein>
    <submittedName>
        <fullName evidence="1">Uncharacterized protein</fullName>
    </submittedName>
</protein>
<dbReference type="Proteomes" id="UP000789595">
    <property type="component" value="Unassembled WGS sequence"/>
</dbReference>
<accession>A0A8J2X6W9</accession>
<name>A0A8J2X6W9_9STRA</name>
<gene>
    <name evidence="1" type="ORF">PECAL_6P04570</name>
</gene>
<evidence type="ECO:0000313" key="1">
    <source>
        <dbReference type="EMBL" id="CAH0378860.1"/>
    </source>
</evidence>
<evidence type="ECO:0000313" key="2">
    <source>
        <dbReference type="Proteomes" id="UP000789595"/>
    </source>
</evidence>
<organism evidence="1 2">
    <name type="scientific">Pelagomonas calceolata</name>
    <dbReference type="NCBI Taxonomy" id="35677"/>
    <lineage>
        <taxon>Eukaryota</taxon>
        <taxon>Sar</taxon>
        <taxon>Stramenopiles</taxon>
        <taxon>Ochrophyta</taxon>
        <taxon>Pelagophyceae</taxon>
        <taxon>Pelagomonadales</taxon>
        <taxon>Pelagomonadaceae</taxon>
        <taxon>Pelagomonas</taxon>
    </lineage>
</organism>
<reference evidence="1" key="1">
    <citation type="submission" date="2021-11" db="EMBL/GenBank/DDBJ databases">
        <authorList>
            <consortium name="Genoscope - CEA"/>
            <person name="William W."/>
        </authorList>
    </citation>
    <scope>NUCLEOTIDE SEQUENCE</scope>
</reference>
<sequence length="406" mass="45601">MPARGSLGAKAAAAARRRRRGGQAHNFGRRIALVAAAAICAALWNTRPASAKAIPDDYNPLVDNWDDALVEFKARAKNDILYRAIKMEWLETSTEYTGAATIAHALRLALGDDAFKERSAPVVVHLAGFASWREDMGVPHDGYFSIFATYLRVFLPRVERVHLQLIGPEVKEHELLELQGGWLQVSTHKMSYHFYMTDVPDEEWLREPPTLWLAEHPGLYDATWEGDGCAVRRGKPISREEILDAEITGRFLPYTCLWRDTFNLLWAIQVHYEGERHQDARFPIFVTAAHRGEDTLTRRLFASGTSGLDASGLDPTSGWRVEPAEQSRGLNPFAEAMRAHPDGTMGPVGTVDLLNIPGQHPDAYSNRIWYHYVTREPGAFDQHDVFAKNRYLLRIFPPSSGGSDEL</sequence>
<dbReference type="EMBL" id="CAKKNE010000006">
    <property type="protein sequence ID" value="CAH0378860.1"/>
    <property type="molecule type" value="Genomic_DNA"/>
</dbReference>
<proteinExistence type="predicted"/>
<dbReference type="AlphaFoldDB" id="A0A8J2X6W9"/>
<comment type="caution">
    <text evidence="1">The sequence shown here is derived from an EMBL/GenBank/DDBJ whole genome shotgun (WGS) entry which is preliminary data.</text>
</comment>